<dbReference type="Proteomes" id="UP001057402">
    <property type="component" value="Chromosome 3"/>
</dbReference>
<name>A0ACB9RNX4_9MYRT</name>
<keyword evidence="2" id="KW-1185">Reference proteome</keyword>
<reference evidence="2" key="1">
    <citation type="journal article" date="2023" name="Front. Plant Sci.">
        <title>Chromosomal-level genome assembly of Melastoma candidum provides insights into trichome evolution.</title>
        <authorList>
            <person name="Zhong Y."/>
            <person name="Wu W."/>
            <person name="Sun C."/>
            <person name="Zou P."/>
            <person name="Liu Y."/>
            <person name="Dai S."/>
            <person name="Zhou R."/>
        </authorList>
    </citation>
    <scope>NUCLEOTIDE SEQUENCE [LARGE SCALE GENOMIC DNA]</scope>
</reference>
<evidence type="ECO:0000313" key="2">
    <source>
        <dbReference type="Proteomes" id="UP001057402"/>
    </source>
</evidence>
<gene>
    <name evidence="1" type="ORF">MLD38_005625</name>
</gene>
<accession>A0ACB9RNX4</accession>
<proteinExistence type="predicted"/>
<evidence type="ECO:0000313" key="1">
    <source>
        <dbReference type="EMBL" id="KAI4379309.1"/>
    </source>
</evidence>
<sequence>MVCRRPRVWNVGEEAGLATVRFEGVPKEEGDGRERRVRRRACWSSRLRNPWMLLLLERLPWRARAKKKEGSGFHASVSGWVIVVVRRVEVKARLRTVPCSPGADGRGSSRGTVAEKRERSTLKLHQDRRHFLLAATVA</sequence>
<organism evidence="1 2">
    <name type="scientific">Melastoma candidum</name>
    <dbReference type="NCBI Taxonomy" id="119954"/>
    <lineage>
        <taxon>Eukaryota</taxon>
        <taxon>Viridiplantae</taxon>
        <taxon>Streptophyta</taxon>
        <taxon>Embryophyta</taxon>
        <taxon>Tracheophyta</taxon>
        <taxon>Spermatophyta</taxon>
        <taxon>Magnoliopsida</taxon>
        <taxon>eudicotyledons</taxon>
        <taxon>Gunneridae</taxon>
        <taxon>Pentapetalae</taxon>
        <taxon>rosids</taxon>
        <taxon>malvids</taxon>
        <taxon>Myrtales</taxon>
        <taxon>Melastomataceae</taxon>
        <taxon>Melastomatoideae</taxon>
        <taxon>Melastomateae</taxon>
        <taxon>Melastoma</taxon>
    </lineage>
</organism>
<protein>
    <submittedName>
        <fullName evidence="1">Uncharacterized protein</fullName>
    </submittedName>
</protein>
<dbReference type="EMBL" id="CM042882">
    <property type="protein sequence ID" value="KAI4379309.1"/>
    <property type="molecule type" value="Genomic_DNA"/>
</dbReference>
<comment type="caution">
    <text evidence="1">The sequence shown here is derived from an EMBL/GenBank/DDBJ whole genome shotgun (WGS) entry which is preliminary data.</text>
</comment>